<dbReference type="AlphaFoldDB" id="A0A0S4UBR1"/>
<feature type="transmembrane region" description="Helical" evidence="1">
    <location>
        <begin position="80"/>
        <end position="101"/>
    </location>
</feature>
<name>A0A0S4UBR1_RALSL</name>
<organism evidence="2">
    <name type="scientific">Ralstonia solanacearum</name>
    <name type="common">Pseudomonas solanacearum</name>
    <dbReference type="NCBI Taxonomy" id="305"/>
    <lineage>
        <taxon>Bacteria</taxon>
        <taxon>Pseudomonadati</taxon>
        <taxon>Pseudomonadota</taxon>
        <taxon>Betaproteobacteria</taxon>
        <taxon>Burkholderiales</taxon>
        <taxon>Burkholderiaceae</taxon>
        <taxon>Ralstonia</taxon>
        <taxon>Ralstonia solanacearum species complex</taxon>
    </lineage>
</organism>
<evidence type="ECO:0000313" key="2">
    <source>
        <dbReference type="EMBL" id="CUV19621.1"/>
    </source>
</evidence>
<sequence>MIQAVQRLLKRASTWRGTGAHAVAITTLLYGAEARADELASLSGFVCMIANFVKSGYLLAGGVIVIVIGAIAIAQSESTIVKFVSTIGIGIGIAAACIPLLQKFGISATYCTFV</sequence>
<keyword evidence="1" id="KW-1133">Transmembrane helix</keyword>
<dbReference type="EMBL" id="LN899821">
    <property type="protein sequence ID" value="CUV19621.1"/>
    <property type="molecule type" value="Genomic_DNA"/>
</dbReference>
<accession>A0A0S4UBR1</accession>
<keyword evidence="1" id="KW-0812">Transmembrane</keyword>
<keyword evidence="1" id="KW-0472">Membrane</keyword>
<reference evidence="2" key="1">
    <citation type="submission" date="2015-10" db="EMBL/GenBank/DDBJ databases">
        <authorList>
            <person name="Gilbert D.G."/>
        </authorList>
    </citation>
    <scope>NUCLEOTIDE SEQUENCE</scope>
    <source>
        <strain evidence="2">Phyl III-seqv23</strain>
    </source>
</reference>
<protein>
    <recommendedName>
        <fullName evidence="3">Conjugal transfer protein TrbC</fullName>
    </recommendedName>
</protein>
<proteinExistence type="predicted"/>
<evidence type="ECO:0008006" key="3">
    <source>
        <dbReference type="Google" id="ProtNLM"/>
    </source>
</evidence>
<gene>
    <name evidence="2" type="ORF">PSS4_v1_1070054</name>
</gene>
<evidence type="ECO:0000256" key="1">
    <source>
        <dbReference type="SAM" id="Phobius"/>
    </source>
</evidence>
<feature type="transmembrane region" description="Helical" evidence="1">
    <location>
        <begin position="56"/>
        <end position="74"/>
    </location>
</feature>